<dbReference type="InterPro" id="IPR037066">
    <property type="entry name" value="Plug_dom_sf"/>
</dbReference>
<dbReference type="Pfam" id="PF00593">
    <property type="entry name" value="TonB_dep_Rec_b-barrel"/>
    <property type="match status" value="1"/>
</dbReference>
<evidence type="ECO:0000313" key="9">
    <source>
        <dbReference type="Proteomes" id="UP001176468"/>
    </source>
</evidence>
<accession>A0ABT8ZYL4</accession>
<dbReference type="InterPro" id="IPR000531">
    <property type="entry name" value="Beta-barrel_TonB"/>
</dbReference>
<keyword evidence="8" id="KW-0675">Receptor</keyword>
<comment type="subcellular location">
    <subcellularLocation>
        <location evidence="1 4">Cell outer membrane</location>
    </subcellularLocation>
</comment>
<dbReference type="InterPro" id="IPR010104">
    <property type="entry name" value="TonB_rcpt_bac"/>
</dbReference>
<dbReference type="RefSeq" id="WP_304561123.1">
    <property type="nucleotide sequence ID" value="NZ_JAUQSZ010000006.1"/>
</dbReference>
<dbReference type="NCBIfam" id="TIGR01782">
    <property type="entry name" value="TonB-Xanth-Caul"/>
    <property type="match status" value="1"/>
</dbReference>
<dbReference type="PANTHER" id="PTHR40980">
    <property type="entry name" value="PLUG DOMAIN-CONTAINING PROTEIN"/>
    <property type="match status" value="1"/>
</dbReference>
<dbReference type="Proteomes" id="UP001176468">
    <property type="component" value="Unassembled WGS sequence"/>
</dbReference>
<feature type="signal peptide" evidence="5">
    <location>
        <begin position="1"/>
        <end position="24"/>
    </location>
</feature>
<evidence type="ECO:0000256" key="4">
    <source>
        <dbReference type="RuleBase" id="RU003357"/>
    </source>
</evidence>
<sequence>MNARIALGLSASLLTIAAAAPAHARDTDAPAPPAAAAADDAQNDGEVVVTGIRQSLQRAADIKRNATQIVDSIVAQDIGKLPDPTTAAALQRVPGIQVSVNRNNELGDVRVRGLPDVLTTVNGREIFTTTGRKFNLQDLPAEALAGVDVYKSQSPDLVEGGLAGVIDLKLNRPFSFTKPTVVLSARGNYGLRAGDVSPSFGGLATKRFDTGIGEIGVLVNATWQRNDYERDQTILSGVRSSQAAPLNTPGLLLPNIMQNFPEEGRLDRTQVNASVQWQAAPGVQVYLDGLYTDSHDRGAHYGANMQPYTTNVTLSGISKSDNCFQANATAAGQNPTGTAASTLQTLCAVNSITFNNLVVNQTTQARDNYTNNKSIAGGITFDRAGWNANLDLSYQTSHADNTLIIADIGQRLASVTLEPNVDGVPRFTIPGRALQTTDGLYIRNSYQQNFQLTDGYLFAAKADARKELGGFLSSIRVGARYAKRSASTQQVVLNTAVPGGNLGTATEPTAVKVSATGLPADFLSLGSAAPGINGGQAFYVPNPDYLLSGAGQDALRRYVGLAAGRPAYQKDRQFNADEQTISAYAELNYALDVSEGLAIDGIVGGRFVQTDRSLNFFQATTAAGVTTYTPINADTTDRDFLPTATARLKLDGGLQARLSYSKSIRRPEFTDLNPVVTLALSNNPFVQSSGSAGNPNLREQKSDNFDATVEYYFHGGYIAVAGYYRKIHDRVLNGAAPETYNAVTYSVTRPRNLGEASLKGIEVSGQYFADFLPGAWSGIGVQGAFTLADSKIEGNDPLAGNPLQGVSKYNFTAGLLYEKYGLSGRLIYTYRSQYFDSDQTGSISVRPAGTTTLLSYVRPAGRLDFSLGYDITPKIRFDVGGTNILRSKTRDYVGNSYLSFESFYDETTYTMGVRVRI</sequence>
<dbReference type="Gene3D" id="2.40.170.20">
    <property type="entry name" value="TonB-dependent receptor, beta-barrel domain"/>
    <property type="match status" value="1"/>
</dbReference>
<protein>
    <submittedName>
        <fullName evidence="8">TonB-dependent receptor</fullName>
    </submittedName>
</protein>
<dbReference type="EMBL" id="JAUQSZ010000006">
    <property type="protein sequence ID" value="MDO7842664.1"/>
    <property type="molecule type" value="Genomic_DNA"/>
</dbReference>
<comment type="caution">
    <text evidence="8">The sequence shown here is derived from an EMBL/GenBank/DDBJ whole genome shotgun (WGS) entry which is preliminary data.</text>
</comment>
<dbReference type="InterPro" id="IPR036942">
    <property type="entry name" value="Beta-barrel_TonB_sf"/>
</dbReference>
<proteinExistence type="inferred from homology"/>
<evidence type="ECO:0000256" key="3">
    <source>
        <dbReference type="ARBA" id="ARBA00023237"/>
    </source>
</evidence>
<keyword evidence="5" id="KW-0732">Signal</keyword>
<comment type="similarity">
    <text evidence="4">Belongs to the TonB-dependent receptor family.</text>
</comment>
<feature type="domain" description="TonB-dependent receptor-like beta-barrel" evidence="6">
    <location>
        <begin position="438"/>
        <end position="884"/>
    </location>
</feature>
<dbReference type="SUPFAM" id="SSF56935">
    <property type="entry name" value="Porins"/>
    <property type="match status" value="1"/>
</dbReference>
<dbReference type="InterPro" id="IPR012910">
    <property type="entry name" value="Plug_dom"/>
</dbReference>
<dbReference type="Pfam" id="PF07715">
    <property type="entry name" value="Plug"/>
    <property type="match status" value="1"/>
</dbReference>
<feature type="domain" description="TonB-dependent receptor plug" evidence="7">
    <location>
        <begin position="63"/>
        <end position="165"/>
    </location>
</feature>
<keyword evidence="2 4" id="KW-0472">Membrane</keyword>
<evidence type="ECO:0000256" key="1">
    <source>
        <dbReference type="ARBA" id="ARBA00004442"/>
    </source>
</evidence>
<keyword evidence="3" id="KW-0998">Cell outer membrane</keyword>
<evidence type="ECO:0000256" key="2">
    <source>
        <dbReference type="ARBA" id="ARBA00023136"/>
    </source>
</evidence>
<feature type="chain" id="PRO_5046509595" evidence="5">
    <location>
        <begin position="25"/>
        <end position="917"/>
    </location>
</feature>
<dbReference type="PANTHER" id="PTHR40980:SF3">
    <property type="entry name" value="TONB-DEPENDENT RECEPTOR-LIKE BETA-BARREL DOMAIN-CONTAINING PROTEIN"/>
    <property type="match status" value="1"/>
</dbReference>
<organism evidence="8 9">
    <name type="scientific">Sphingomonas immobilis</name>
    <dbReference type="NCBI Taxonomy" id="3063997"/>
    <lineage>
        <taxon>Bacteria</taxon>
        <taxon>Pseudomonadati</taxon>
        <taxon>Pseudomonadota</taxon>
        <taxon>Alphaproteobacteria</taxon>
        <taxon>Sphingomonadales</taxon>
        <taxon>Sphingomonadaceae</taxon>
        <taxon>Sphingomonas</taxon>
    </lineage>
</organism>
<reference evidence="8" key="1">
    <citation type="submission" date="2023-07" db="EMBL/GenBank/DDBJ databases">
        <authorList>
            <person name="Kim M.K."/>
        </authorList>
    </citation>
    <scope>NUCLEOTIDE SEQUENCE</scope>
    <source>
        <strain evidence="8">CA1-15</strain>
    </source>
</reference>
<evidence type="ECO:0000259" key="6">
    <source>
        <dbReference type="Pfam" id="PF00593"/>
    </source>
</evidence>
<keyword evidence="9" id="KW-1185">Reference proteome</keyword>
<name>A0ABT8ZYL4_9SPHN</name>
<keyword evidence="4" id="KW-0798">TonB box</keyword>
<evidence type="ECO:0000256" key="5">
    <source>
        <dbReference type="SAM" id="SignalP"/>
    </source>
</evidence>
<gene>
    <name evidence="8" type="ORF">Q5H94_10015</name>
</gene>
<evidence type="ECO:0000313" key="8">
    <source>
        <dbReference type="EMBL" id="MDO7842664.1"/>
    </source>
</evidence>
<evidence type="ECO:0000259" key="7">
    <source>
        <dbReference type="Pfam" id="PF07715"/>
    </source>
</evidence>
<dbReference type="Gene3D" id="2.170.130.10">
    <property type="entry name" value="TonB-dependent receptor, plug domain"/>
    <property type="match status" value="1"/>
</dbReference>